<keyword evidence="1" id="KW-0597">Phosphoprotein</keyword>
<dbReference type="Gene3D" id="2.40.50.1020">
    <property type="entry name" value="LytTr DNA-binding domain"/>
    <property type="match status" value="1"/>
</dbReference>
<dbReference type="GO" id="GO:0000156">
    <property type="term" value="F:phosphorelay response regulator activity"/>
    <property type="evidence" value="ECO:0007669"/>
    <property type="project" value="InterPro"/>
</dbReference>
<evidence type="ECO:0000256" key="1">
    <source>
        <dbReference type="PROSITE-ProRule" id="PRU00169"/>
    </source>
</evidence>
<proteinExistence type="predicted"/>
<dbReference type="InterPro" id="IPR007492">
    <property type="entry name" value="LytTR_DNA-bd_dom"/>
</dbReference>
<dbReference type="InterPro" id="IPR046947">
    <property type="entry name" value="LytR-like"/>
</dbReference>
<name>A0A931BGD0_9BACT</name>
<dbReference type="GO" id="GO:0003677">
    <property type="term" value="F:DNA binding"/>
    <property type="evidence" value="ECO:0007669"/>
    <property type="project" value="InterPro"/>
</dbReference>
<dbReference type="PANTHER" id="PTHR37299:SF1">
    <property type="entry name" value="STAGE 0 SPORULATION PROTEIN A HOMOLOG"/>
    <property type="match status" value="1"/>
</dbReference>
<reference evidence="4 5" key="1">
    <citation type="submission" date="2020-11" db="EMBL/GenBank/DDBJ databases">
        <authorList>
            <person name="Kim M.K."/>
        </authorList>
    </citation>
    <scope>NUCLEOTIDE SEQUENCE [LARGE SCALE GENOMIC DNA]</scope>
    <source>
        <strain evidence="4 5">BT439</strain>
    </source>
</reference>
<evidence type="ECO:0000259" key="3">
    <source>
        <dbReference type="PROSITE" id="PS50930"/>
    </source>
</evidence>
<dbReference type="SUPFAM" id="SSF52172">
    <property type="entry name" value="CheY-like"/>
    <property type="match status" value="1"/>
</dbReference>
<dbReference type="Pfam" id="PF00072">
    <property type="entry name" value="Response_reg"/>
    <property type="match status" value="1"/>
</dbReference>
<feature type="domain" description="HTH LytTR-type" evidence="3">
    <location>
        <begin position="154"/>
        <end position="261"/>
    </location>
</feature>
<evidence type="ECO:0000259" key="2">
    <source>
        <dbReference type="PROSITE" id="PS50110"/>
    </source>
</evidence>
<dbReference type="SMART" id="SM00448">
    <property type="entry name" value="REC"/>
    <property type="match status" value="1"/>
</dbReference>
<dbReference type="SMART" id="SM00850">
    <property type="entry name" value="LytTR"/>
    <property type="match status" value="1"/>
</dbReference>
<protein>
    <submittedName>
        <fullName evidence="4">Response regulator transcription factor</fullName>
    </submittedName>
</protein>
<organism evidence="4 5">
    <name type="scientific">Hymenobacter properus</name>
    <dbReference type="NCBI Taxonomy" id="2791026"/>
    <lineage>
        <taxon>Bacteria</taxon>
        <taxon>Pseudomonadati</taxon>
        <taxon>Bacteroidota</taxon>
        <taxon>Cytophagia</taxon>
        <taxon>Cytophagales</taxon>
        <taxon>Hymenobacteraceae</taxon>
        <taxon>Hymenobacter</taxon>
    </lineage>
</organism>
<dbReference type="Pfam" id="PF04397">
    <property type="entry name" value="LytTR"/>
    <property type="match status" value="1"/>
</dbReference>
<dbReference type="InterPro" id="IPR001789">
    <property type="entry name" value="Sig_transdc_resp-reg_receiver"/>
</dbReference>
<comment type="caution">
    <text evidence="4">The sequence shown here is derived from an EMBL/GenBank/DDBJ whole genome shotgun (WGS) entry which is preliminary data.</text>
</comment>
<dbReference type="EMBL" id="JADQDP010000002">
    <property type="protein sequence ID" value="MBF9141923.1"/>
    <property type="molecule type" value="Genomic_DNA"/>
</dbReference>
<sequence>MNALIVEDEELAVRKLRKLLQEVAPDLAVEGVTASIEDTVEWFEARRAAGQAEPDLIFLDIELADGQSFEIFERTPVRSTVIFTTSYDEYALQAFKINSIDYLLKPVQRDELKRSLQKYEDLRGPANPETAALNIDKLLQQLQKQAPREYRQRFLVRQGQRMLSVETGDIAYFYTDERYSFFGTHTGQKFLVDYTLDELTEALDPARFFRINRGMLVTHQAVDQMQPYFGNRLALTLRPHFEKEALVSREKVSDFKTWMGK</sequence>
<dbReference type="RefSeq" id="WP_196286256.1">
    <property type="nucleotide sequence ID" value="NZ_JADQDP010000002.1"/>
</dbReference>
<keyword evidence="5" id="KW-1185">Reference proteome</keyword>
<dbReference type="Proteomes" id="UP000645610">
    <property type="component" value="Unassembled WGS sequence"/>
</dbReference>
<evidence type="ECO:0000313" key="4">
    <source>
        <dbReference type="EMBL" id="MBF9141923.1"/>
    </source>
</evidence>
<accession>A0A931BGD0</accession>
<dbReference type="PROSITE" id="PS50110">
    <property type="entry name" value="RESPONSE_REGULATORY"/>
    <property type="match status" value="1"/>
</dbReference>
<dbReference type="Gene3D" id="3.40.50.2300">
    <property type="match status" value="1"/>
</dbReference>
<dbReference type="PANTHER" id="PTHR37299">
    <property type="entry name" value="TRANSCRIPTIONAL REGULATOR-RELATED"/>
    <property type="match status" value="1"/>
</dbReference>
<feature type="modified residue" description="4-aspartylphosphate" evidence="1">
    <location>
        <position position="60"/>
    </location>
</feature>
<feature type="domain" description="Response regulatory" evidence="2">
    <location>
        <begin position="2"/>
        <end position="120"/>
    </location>
</feature>
<gene>
    <name evidence="4" type="ORF">I2I01_09780</name>
</gene>
<dbReference type="InterPro" id="IPR011006">
    <property type="entry name" value="CheY-like_superfamily"/>
</dbReference>
<dbReference type="FunFam" id="3.40.50.2300:FF:000361">
    <property type="entry name" value="Two-component system response regulator"/>
    <property type="match status" value="1"/>
</dbReference>
<dbReference type="PROSITE" id="PS50930">
    <property type="entry name" value="HTH_LYTTR"/>
    <property type="match status" value="1"/>
</dbReference>
<dbReference type="AlphaFoldDB" id="A0A931BGD0"/>
<evidence type="ECO:0000313" key="5">
    <source>
        <dbReference type="Proteomes" id="UP000645610"/>
    </source>
</evidence>